<keyword evidence="1" id="KW-0862">Zinc</keyword>
<feature type="compositionally biased region" description="Low complexity" evidence="2">
    <location>
        <begin position="421"/>
        <end position="434"/>
    </location>
</feature>
<dbReference type="GO" id="GO:0008270">
    <property type="term" value="F:zinc ion binding"/>
    <property type="evidence" value="ECO:0007669"/>
    <property type="project" value="UniProtKB-KW"/>
</dbReference>
<evidence type="ECO:0000256" key="1">
    <source>
        <dbReference type="PROSITE-ProRule" id="PRU00042"/>
    </source>
</evidence>
<name>A0A423VC44_9PEZI</name>
<dbReference type="InterPro" id="IPR013087">
    <property type="entry name" value="Znf_C2H2_type"/>
</dbReference>
<feature type="compositionally biased region" description="Basic and acidic residues" evidence="2">
    <location>
        <begin position="276"/>
        <end position="285"/>
    </location>
</feature>
<feature type="compositionally biased region" description="Polar residues" evidence="2">
    <location>
        <begin position="52"/>
        <end position="65"/>
    </location>
</feature>
<proteinExistence type="predicted"/>
<accession>A0A423VC44</accession>
<dbReference type="InParanoid" id="A0A423VC44"/>
<feature type="compositionally biased region" description="Basic and acidic residues" evidence="2">
    <location>
        <begin position="85"/>
        <end position="99"/>
    </location>
</feature>
<keyword evidence="1" id="KW-0863">Zinc-finger</keyword>
<evidence type="ECO:0000259" key="3">
    <source>
        <dbReference type="PROSITE" id="PS50157"/>
    </source>
</evidence>
<feature type="compositionally biased region" description="Polar residues" evidence="2">
    <location>
        <begin position="162"/>
        <end position="171"/>
    </location>
</feature>
<dbReference type="Proteomes" id="UP000285146">
    <property type="component" value="Unassembled WGS sequence"/>
</dbReference>
<evidence type="ECO:0000313" key="4">
    <source>
        <dbReference type="EMBL" id="ROV88533.1"/>
    </source>
</evidence>
<feature type="region of interest" description="Disordered" evidence="2">
    <location>
        <begin position="408"/>
        <end position="510"/>
    </location>
</feature>
<feature type="compositionally biased region" description="Polar residues" evidence="2">
    <location>
        <begin position="252"/>
        <end position="275"/>
    </location>
</feature>
<feature type="compositionally biased region" description="Low complexity" evidence="2">
    <location>
        <begin position="225"/>
        <end position="242"/>
    </location>
</feature>
<dbReference type="EMBL" id="LKEB01000117">
    <property type="protein sequence ID" value="ROV88533.1"/>
    <property type="molecule type" value="Genomic_DNA"/>
</dbReference>
<organism evidence="4 5">
    <name type="scientific">Cytospora leucostoma</name>
    <dbReference type="NCBI Taxonomy" id="1230097"/>
    <lineage>
        <taxon>Eukaryota</taxon>
        <taxon>Fungi</taxon>
        <taxon>Dikarya</taxon>
        <taxon>Ascomycota</taxon>
        <taxon>Pezizomycotina</taxon>
        <taxon>Sordariomycetes</taxon>
        <taxon>Sordariomycetidae</taxon>
        <taxon>Diaporthales</taxon>
        <taxon>Cytosporaceae</taxon>
        <taxon>Cytospora</taxon>
    </lineage>
</organism>
<dbReference type="OrthoDB" id="5245368at2759"/>
<reference evidence="4 5" key="1">
    <citation type="submission" date="2015-09" db="EMBL/GenBank/DDBJ databases">
        <title>Host preference determinants of Valsa canker pathogens revealed by comparative genomics.</title>
        <authorList>
            <person name="Yin Z."/>
            <person name="Huang L."/>
        </authorList>
    </citation>
    <scope>NUCLEOTIDE SEQUENCE [LARGE SCALE GENOMIC DNA]</scope>
    <source>
        <strain evidence="4 5">SXYLt</strain>
    </source>
</reference>
<evidence type="ECO:0000256" key="2">
    <source>
        <dbReference type="SAM" id="MobiDB-lite"/>
    </source>
</evidence>
<feature type="compositionally biased region" description="Basic and acidic residues" evidence="2">
    <location>
        <begin position="360"/>
        <end position="373"/>
    </location>
</feature>
<feature type="domain" description="C2H2-type" evidence="3">
    <location>
        <begin position="372"/>
        <end position="401"/>
    </location>
</feature>
<feature type="region of interest" description="Disordered" evidence="2">
    <location>
        <begin position="52"/>
        <end position="373"/>
    </location>
</feature>
<gene>
    <name evidence="4" type="ORF">VPNG_10377</name>
</gene>
<protein>
    <recommendedName>
        <fullName evidence="3">C2H2-type domain-containing protein</fullName>
    </recommendedName>
</protein>
<evidence type="ECO:0000313" key="5">
    <source>
        <dbReference type="Proteomes" id="UP000285146"/>
    </source>
</evidence>
<feature type="compositionally biased region" description="Basic and acidic residues" evidence="2">
    <location>
        <begin position="212"/>
        <end position="224"/>
    </location>
</feature>
<feature type="compositionally biased region" description="Polar residues" evidence="2">
    <location>
        <begin position="441"/>
        <end position="453"/>
    </location>
</feature>
<keyword evidence="5" id="KW-1185">Reference proteome</keyword>
<dbReference type="PROSITE" id="PS00028">
    <property type="entry name" value="ZINC_FINGER_C2H2_1"/>
    <property type="match status" value="1"/>
</dbReference>
<dbReference type="PROSITE" id="PS50157">
    <property type="entry name" value="ZINC_FINGER_C2H2_2"/>
    <property type="match status" value="1"/>
</dbReference>
<feature type="compositionally biased region" description="Basic and acidic residues" evidence="2">
    <location>
        <begin position="336"/>
        <end position="348"/>
    </location>
</feature>
<comment type="caution">
    <text evidence="4">The sequence shown here is derived from an EMBL/GenBank/DDBJ whole genome shotgun (WGS) entry which is preliminary data.</text>
</comment>
<keyword evidence="1" id="KW-0479">Metal-binding</keyword>
<sequence>MDSNEKLTFINRLNSLSGEQAREALKQMTINCNTKHTTIARALRNAIDQHAPLQSESPVTTQSRPTAAAPSRATGTQKPTVRGQEITKDRRDAESDDKTPASQRKTKHKKRRGDINPDPNIGRLILEKSTPKRQAAREAVAVDASNRPRPLTTSHRKVDKTSPANSKGSTRNIKRTKMKEAPTPAPAPLIIVDSDSTTSDTDTSDTESSDSEVPRDGAVTDRDISASSDSGTSSSDSGSSDAEASDAETSDGQEVSTSKHNRLQLQQTNGFSSTRAADKNGKRSNTDSSVQASKKNDIKLKTTATPRSWKKGSGPLEQDRTTARGSPMPVANKRRSFADDQSPKEDSKASIPETKKAKRDHPQRPRGQPEDRTCRRCHGVFLTRDMLYEHLSNTLHFGAGPVPVVHSSIPSPDVRRPSEHLYPSRYRPSRSLSRPGDKLESQQQRNQHVNTGIGNELDDKARLATGPVKKATPTRGRSMPPPAFIKEPNSYPRGPTPAPLVHARKRSNRY</sequence>
<dbReference type="AlphaFoldDB" id="A0A423VC44"/>